<sequence>MNEGMNGWGRNGVTHIVQAVLRAIGVALGLFLLAISIPLFFLPIPLGLPLAILALILLAATSKTAHRAITGWLRRHPAVWERVKHFFDRGQRD</sequence>
<dbReference type="Proteomes" id="UP000325122">
    <property type="component" value="Unassembled WGS sequence"/>
</dbReference>
<dbReference type="RefSeq" id="WP_150022348.1">
    <property type="nucleotide sequence ID" value="NZ_VWOJ01000001.1"/>
</dbReference>
<accession>A0A5M6ZKF5</accession>
<feature type="transmembrane region" description="Helical" evidence="1">
    <location>
        <begin position="47"/>
        <end position="65"/>
    </location>
</feature>
<organism evidence="2 3">
    <name type="scientific">Alkalicaulis satelles</name>
    <dbReference type="NCBI Taxonomy" id="2609175"/>
    <lineage>
        <taxon>Bacteria</taxon>
        <taxon>Pseudomonadati</taxon>
        <taxon>Pseudomonadota</taxon>
        <taxon>Alphaproteobacteria</taxon>
        <taxon>Maricaulales</taxon>
        <taxon>Maricaulaceae</taxon>
        <taxon>Alkalicaulis</taxon>
    </lineage>
</organism>
<name>A0A5M6ZKF5_9PROT</name>
<gene>
    <name evidence="2" type="ORF">F1654_04885</name>
</gene>
<proteinExistence type="predicted"/>
<evidence type="ECO:0008006" key="4">
    <source>
        <dbReference type="Google" id="ProtNLM"/>
    </source>
</evidence>
<protein>
    <recommendedName>
        <fullName evidence="4">DUF454 family protein</fullName>
    </recommendedName>
</protein>
<evidence type="ECO:0000313" key="2">
    <source>
        <dbReference type="EMBL" id="KAA5805316.1"/>
    </source>
</evidence>
<dbReference type="EMBL" id="VWOJ01000001">
    <property type="protein sequence ID" value="KAA5805316.1"/>
    <property type="molecule type" value="Genomic_DNA"/>
</dbReference>
<keyword evidence="1" id="KW-0812">Transmembrane</keyword>
<keyword evidence="3" id="KW-1185">Reference proteome</keyword>
<comment type="caution">
    <text evidence="2">The sequence shown here is derived from an EMBL/GenBank/DDBJ whole genome shotgun (WGS) entry which is preliminary data.</text>
</comment>
<feature type="transmembrane region" description="Helical" evidence="1">
    <location>
        <begin position="20"/>
        <end position="41"/>
    </location>
</feature>
<dbReference type="AlphaFoldDB" id="A0A5M6ZKF5"/>
<evidence type="ECO:0000313" key="3">
    <source>
        <dbReference type="Proteomes" id="UP000325122"/>
    </source>
</evidence>
<evidence type="ECO:0000256" key="1">
    <source>
        <dbReference type="SAM" id="Phobius"/>
    </source>
</evidence>
<keyword evidence="1" id="KW-1133">Transmembrane helix</keyword>
<keyword evidence="1" id="KW-0472">Membrane</keyword>
<reference evidence="2 3" key="1">
    <citation type="submission" date="2019-09" db="EMBL/GenBank/DDBJ databases">
        <authorList>
            <person name="Kevbrin V."/>
            <person name="Grouzdev D.S."/>
        </authorList>
    </citation>
    <scope>NUCLEOTIDE SEQUENCE [LARGE SCALE GENOMIC DNA]</scope>
    <source>
        <strain evidence="2 3">G-192</strain>
    </source>
</reference>